<gene>
    <name evidence="8" type="ORF">AU381_14640</name>
</gene>
<sequence length="440" mass="46944">MLDVLGNRTYRHLFLAQVIALIGTGLATVALGLLAYELAGREAGAVLGTALAIKMIAYVGVAPVAAAVAERLPRRAMLVCLDLVRAAVALLLPFVSEVWHVYVLIFALQSASAAFTPTFQATIPDVLPDEKEYTRALSLSRLAYDLESVVSPMLAAALLTVVSFHDLFAGTVIGFLASAALVVSVVLPSPKPAERRGIYDRTTRGLRIYLATPRLRGLLALNLAVAAAGSMVIVNTVVLVQAEFGLTQRDTALALAAFGGGSMIAALLLPRLLDKAPDRTAMLTGASVLVAALFIGVFVTSFAKLLPLWLAVGLGYSLAQTPSGRLLRRSAHPEDRPALFAAQFALSHACWLITYPLAGWLGATVGLPATFATLGVIAAAAILIATRLWPAHDPYEIDHVHDGLDEDHPHLIGAERIGNRRRHTHVFVIDSHHPDWPTER</sequence>
<feature type="domain" description="Major facilitator superfamily (MFS) profile" evidence="7">
    <location>
        <begin position="9"/>
        <end position="393"/>
    </location>
</feature>
<organism evidence="8 9">
    <name type="scientific">Sinorhizobium glycinis</name>
    <dbReference type="NCBI Taxonomy" id="1472378"/>
    <lineage>
        <taxon>Bacteria</taxon>
        <taxon>Pseudomonadati</taxon>
        <taxon>Pseudomonadota</taxon>
        <taxon>Alphaproteobacteria</taxon>
        <taxon>Hyphomicrobiales</taxon>
        <taxon>Rhizobiaceae</taxon>
        <taxon>Sinorhizobium/Ensifer group</taxon>
        <taxon>Sinorhizobium</taxon>
    </lineage>
</organism>
<proteinExistence type="predicted"/>
<feature type="transmembrane region" description="Helical" evidence="6">
    <location>
        <begin position="167"/>
        <end position="187"/>
    </location>
</feature>
<comment type="caution">
    <text evidence="8">The sequence shown here is derived from an EMBL/GenBank/DDBJ whole genome shotgun (WGS) entry which is preliminary data.</text>
</comment>
<feature type="transmembrane region" description="Helical" evidence="6">
    <location>
        <begin position="369"/>
        <end position="389"/>
    </location>
</feature>
<dbReference type="InterPro" id="IPR020846">
    <property type="entry name" value="MFS_dom"/>
</dbReference>
<evidence type="ECO:0000313" key="8">
    <source>
        <dbReference type="EMBL" id="OAP42433.1"/>
    </source>
</evidence>
<dbReference type="PROSITE" id="PS50850">
    <property type="entry name" value="MFS"/>
    <property type="match status" value="1"/>
</dbReference>
<protein>
    <submittedName>
        <fullName evidence="8">MFS transporter</fullName>
    </submittedName>
</protein>
<dbReference type="GO" id="GO:0022857">
    <property type="term" value="F:transmembrane transporter activity"/>
    <property type="evidence" value="ECO:0007669"/>
    <property type="project" value="InterPro"/>
</dbReference>
<dbReference type="PANTHER" id="PTHR23513">
    <property type="entry name" value="INTEGRAL MEMBRANE EFFLUX PROTEIN-RELATED"/>
    <property type="match status" value="1"/>
</dbReference>
<feature type="transmembrane region" description="Helical" evidence="6">
    <location>
        <begin position="281"/>
        <end position="302"/>
    </location>
</feature>
<evidence type="ECO:0000256" key="2">
    <source>
        <dbReference type="ARBA" id="ARBA00022475"/>
    </source>
</evidence>
<dbReference type="Gene3D" id="1.20.1250.20">
    <property type="entry name" value="MFS general substrate transporter like domains"/>
    <property type="match status" value="1"/>
</dbReference>
<dbReference type="AlphaFoldDB" id="A0A178Y5Y4"/>
<evidence type="ECO:0000256" key="6">
    <source>
        <dbReference type="SAM" id="Phobius"/>
    </source>
</evidence>
<dbReference type="InterPro" id="IPR011701">
    <property type="entry name" value="MFS"/>
</dbReference>
<comment type="subcellular location">
    <subcellularLocation>
        <location evidence="1">Cell membrane</location>
        <topology evidence="1">Multi-pass membrane protein</topology>
    </subcellularLocation>
</comment>
<evidence type="ECO:0000256" key="3">
    <source>
        <dbReference type="ARBA" id="ARBA00022692"/>
    </source>
</evidence>
<dbReference type="PANTHER" id="PTHR23513:SF6">
    <property type="entry name" value="MAJOR FACILITATOR SUPERFAMILY ASSOCIATED DOMAIN-CONTAINING PROTEIN"/>
    <property type="match status" value="1"/>
</dbReference>
<dbReference type="OrthoDB" id="4368225at2"/>
<dbReference type="Proteomes" id="UP000094025">
    <property type="component" value="Unassembled WGS sequence"/>
</dbReference>
<dbReference type="EMBL" id="LPUX01000050">
    <property type="protein sequence ID" value="OAP42433.1"/>
    <property type="molecule type" value="Genomic_DNA"/>
</dbReference>
<keyword evidence="2" id="KW-1003">Cell membrane</keyword>
<reference evidence="8 9" key="1">
    <citation type="journal article" date="2016" name="Int. J. Syst. Evol. Microbiol.">
        <title>Ensifer glycinis sp. nov., an novel rhizobial species associated with Glycine spp.</title>
        <authorList>
            <person name="Yan H."/>
            <person name="Yan J."/>
            <person name="Sui X.H."/>
            <person name="Wang E.T."/>
            <person name="Chen W.X."/>
            <person name="Zhang X.X."/>
            <person name="Chen W.F."/>
        </authorList>
    </citation>
    <scope>NUCLEOTIDE SEQUENCE [LARGE SCALE GENOMIC DNA]</scope>
    <source>
        <strain evidence="8 9">CCBAU 23380</strain>
    </source>
</reference>
<dbReference type="CDD" id="cd06173">
    <property type="entry name" value="MFS_MefA_like"/>
    <property type="match status" value="1"/>
</dbReference>
<dbReference type="InterPro" id="IPR036259">
    <property type="entry name" value="MFS_trans_sf"/>
</dbReference>
<dbReference type="GO" id="GO:0005886">
    <property type="term" value="C:plasma membrane"/>
    <property type="evidence" value="ECO:0007669"/>
    <property type="project" value="UniProtKB-SubCell"/>
</dbReference>
<dbReference type="STRING" id="1472378.AU381_14640"/>
<dbReference type="RefSeq" id="WP_064240278.1">
    <property type="nucleotide sequence ID" value="NZ_LPUX01000050.1"/>
</dbReference>
<feature type="transmembrane region" description="Helical" evidence="6">
    <location>
        <begin position="217"/>
        <end position="240"/>
    </location>
</feature>
<keyword evidence="3 6" id="KW-0812">Transmembrane</keyword>
<keyword evidence="5 6" id="KW-0472">Membrane</keyword>
<feature type="transmembrane region" description="Helical" evidence="6">
    <location>
        <begin position="252"/>
        <end position="269"/>
    </location>
</feature>
<dbReference type="SUPFAM" id="SSF103473">
    <property type="entry name" value="MFS general substrate transporter"/>
    <property type="match status" value="1"/>
</dbReference>
<dbReference type="Pfam" id="PF07690">
    <property type="entry name" value="MFS_1"/>
    <property type="match status" value="2"/>
</dbReference>
<name>A0A178Y5Y4_9HYPH</name>
<keyword evidence="9" id="KW-1185">Reference proteome</keyword>
<evidence type="ECO:0000259" key="7">
    <source>
        <dbReference type="PROSITE" id="PS50850"/>
    </source>
</evidence>
<accession>A0A178Y5Y4</accession>
<feature type="transmembrane region" description="Helical" evidence="6">
    <location>
        <begin position="46"/>
        <end position="69"/>
    </location>
</feature>
<feature type="transmembrane region" description="Helical" evidence="6">
    <location>
        <begin position="12"/>
        <end position="34"/>
    </location>
</feature>
<evidence type="ECO:0000313" key="9">
    <source>
        <dbReference type="Proteomes" id="UP000094025"/>
    </source>
</evidence>
<evidence type="ECO:0000256" key="4">
    <source>
        <dbReference type="ARBA" id="ARBA00022989"/>
    </source>
</evidence>
<keyword evidence="4 6" id="KW-1133">Transmembrane helix</keyword>
<evidence type="ECO:0000256" key="5">
    <source>
        <dbReference type="ARBA" id="ARBA00023136"/>
    </source>
</evidence>
<evidence type="ECO:0000256" key="1">
    <source>
        <dbReference type="ARBA" id="ARBA00004651"/>
    </source>
</evidence>